<feature type="transmembrane region" description="Helical" evidence="1">
    <location>
        <begin position="19"/>
        <end position="42"/>
    </location>
</feature>
<reference evidence="2" key="1">
    <citation type="submission" date="2016-04" db="EMBL/GenBank/DDBJ databases">
        <authorList>
            <person name="Evans L.H."/>
            <person name="Alamgir A."/>
            <person name="Owens N."/>
            <person name="Weber N.D."/>
            <person name="Virtaneva K."/>
            <person name="Barbian K."/>
            <person name="Babar A."/>
            <person name="Rosenke K."/>
        </authorList>
    </citation>
    <scope>NUCLEOTIDE SEQUENCE [LARGE SCALE GENOMIC DNA]</scope>
    <source>
        <strain evidence="2">CBS 101.48</strain>
    </source>
</reference>
<feature type="transmembrane region" description="Helical" evidence="1">
    <location>
        <begin position="54"/>
        <end position="74"/>
    </location>
</feature>
<gene>
    <name evidence="2" type="primary">ABSGL_15191.1 scaffold 15431</name>
</gene>
<dbReference type="OrthoDB" id="2262459at2759"/>
<keyword evidence="1" id="KW-0812">Transmembrane</keyword>
<accession>A0A163K9Q4</accession>
<dbReference type="STRING" id="4829.A0A163K9Q4"/>
<dbReference type="Proteomes" id="UP000078561">
    <property type="component" value="Unassembled WGS sequence"/>
</dbReference>
<dbReference type="InParanoid" id="A0A163K9Q4"/>
<protein>
    <submittedName>
        <fullName evidence="2">Uncharacterized protein</fullName>
    </submittedName>
</protein>
<dbReference type="EMBL" id="LT555058">
    <property type="protein sequence ID" value="SAM09507.1"/>
    <property type="molecule type" value="Genomic_DNA"/>
</dbReference>
<evidence type="ECO:0000313" key="2">
    <source>
        <dbReference type="EMBL" id="SAM09507.1"/>
    </source>
</evidence>
<evidence type="ECO:0000313" key="3">
    <source>
        <dbReference type="Proteomes" id="UP000078561"/>
    </source>
</evidence>
<dbReference type="Gene3D" id="1.20.1070.10">
    <property type="entry name" value="Rhodopsin 7-helix transmembrane proteins"/>
    <property type="match status" value="1"/>
</dbReference>
<keyword evidence="1" id="KW-0472">Membrane</keyword>
<proteinExistence type="predicted"/>
<sequence>MEKPETSFTNEQYEEVKTVRVACGSISLAFDTVAFAVFLYLVAYHRSRVNRPSLRLAAFSCLANLLENLCYIIMIETNGPSKFCTALQYIANFMIVLGVTLLALIGINLVLVYVVNFRSPRVLEYIYYPYAIIYSGCGLIGPIIQNYIGEPLTSNDHDDSCWYINSIQTRYHAQLNFSFDRKPIQTSTKSRILPTPASDHPLPFIPTRSVSTQPSFSMTLANGILRALGGLLVALIFLNDPVVTDILSGWYNHWYCKHIQEYVIVETKANEYVSAVDGDHGATESRAMETDTPIILVSFPKSKRRTTISTMGSQSLSLLLCCCSEGIWHNLRHPLRRGLLEEAKDSINRNDLVMGVDCEELTPSLSNSAPSLDRPLPTTDKIQRIPMRKLKVPNETVHRCLENHLFVPNILMRRTFSKHIVVEEPVNGYFIVVDEENDDTSHLFVYYPSVPYAKLIHFLFNNPIGKAFYKSANVVVDVDISVEPLQESQPEHRLPVPDFTNEL</sequence>
<keyword evidence="3" id="KW-1185">Reference proteome</keyword>
<keyword evidence="1" id="KW-1133">Transmembrane helix</keyword>
<name>A0A163K9Q4_ABSGL</name>
<evidence type="ECO:0000256" key="1">
    <source>
        <dbReference type="SAM" id="Phobius"/>
    </source>
</evidence>
<organism evidence="2">
    <name type="scientific">Absidia glauca</name>
    <name type="common">Pin mould</name>
    <dbReference type="NCBI Taxonomy" id="4829"/>
    <lineage>
        <taxon>Eukaryota</taxon>
        <taxon>Fungi</taxon>
        <taxon>Fungi incertae sedis</taxon>
        <taxon>Mucoromycota</taxon>
        <taxon>Mucoromycotina</taxon>
        <taxon>Mucoromycetes</taxon>
        <taxon>Mucorales</taxon>
        <taxon>Cunninghamellaceae</taxon>
        <taxon>Absidia</taxon>
    </lineage>
</organism>
<feature type="transmembrane region" description="Helical" evidence="1">
    <location>
        <begin position="127"/>
        <end position="148"/>
    </location>
</feature>
<feature type="transmembrane region" description="Helical" evidence="1">
    <location>
        <begin position="86"/>
        <end position="115"/>
    </location>
</feature>
<dbReference type="AlphaFoldDB" id="A0A163K9Q4"/>